<dbReference type="AlphaFoldDB" id="A0A1U6JCY8"/>
<feature type="transmembrane region" description="Helical" evidence="1">
    <location>
        <begin position="146"/>
        <end position="164"/>
    </location>
</feature>
<evidence type="ECO:0000313" key="2">
    <source>
        <dbReference type="EMBL" id="SLK17973.1"/>
    </source>
</evidence>
<feature type="transmembrane region" description="Helical" evidence="1">
    <location>
        <begin position="106"/>
        <end position="134"/>
    </location>
</feature>
<gene>
    <name evidence="2" type="ORF">CCH01_13510</name>
</gene>
<sequence length="172" mass="20185">MYQFMLWFYIYSFLGWICETIYCSIPAKKFVKRGMIKGPICPIYGFGALFVITLLDKYRGNIFIIFILGLIMTSILEFFTSFCLEKVFNRKWWDYSKNKLNIKGRVCLLNSTMFGSLSVCLIEFIHPMISMIIIEVPIYLLNKITRGILAIFIIDTGLTFLNLYKTRKEILN</sequence>
<accession>A0A1U6JCY8</accession>
<dbReference type="STRING" id="1351755.CCH01_13510"/>
<evidence type="ECO:0000256" key="1">
    <source>
        <dbReference type="SAM" id="Phobius"/>
    </source>
</evidence>
<dbReference type="RefSeq" id="WP_197685102.1">
    <property type="nucleotide sequence ID" value="NZ_CBML010000006.1"/>
</dbReference>
<dbReference type="InterPro" id="IPR010540">
    <property type="entry name" value="CmpB_TMEM229"/>
</dbReference>
<dbReference type="EMBL" id="LT799839">
    <property type="protein sequence ID" value="SLK17973.1"/>
    <property type="molecule type" value="Genomic_DNA"/>
</dbReference>
<reference evidence="3" key="1">
    <citation type="submission" date="2017-03" db="EMBL/GenBank/DDBJ databases">
        <authorList>
            <person name="Falquet L."/>
            <person name="Falquet L."/>
        </authorList>
    </citation>
    <scope>NUCLEOTIDE SEQUENCE [LARGE SCALE GENOMIC DNA]</scope>
</reference>
<proteinExistence type="predicted"/>
<dbReference type="Pfam" id="PF06541">
    <property type="entry name" value="ABC_trans_CmpB"/>
    <property type="match status" value="1"/>
</dbReference>
<name>A0A1U6JCY8_9CLOT</name>
<keyword evidence="1" id="KW-0812">Transmembrane</keyword>
<keyword evidence="1" id="KW-0472">Membrane</keyword>
<evidence type="ECO:0000313" key="3">
    <source>
        <dbReference type="Proteomes" id="UP000190476"/>
    </source>
</evidence>
<keyword evidence="3" id="KW-1185">Reference proteome</keyword>
<keyword evidence="1" id="KW-1133">Transmembrane helix</keyword>
<feature type="transmembrane region" description="Helical" evidence="1">
    <location>
        <begin position="6"/>
        <end position="24"/>
    </location>
</feature>
<dbReference type="Proteomes" id="UP000190476">
    <property type="component" value="Chromosome I"/>
</dbReference>
<protein>
    <submittedName>
        <fullName evidence="2">Putative membrane protein</fullName>
    </submittedName>
</protein>
<feature type="transmembrane region" description="Helical" evidence="1">
    <location>
        <begin position="61"/>
        <end position="85"/>
    </location>
</feature>
<dbReference type="GeneID" id="66301684"/>
<organism evidence="2 3">
    <name type="scientific">Clostridium chauvoei JF4335</name>
    <dbReference type="NCBI Taxonomy" id="1351755"/>
    <lineage>
        <taxon>Bacteria</taxon>
        <taxon>Bacillati</taxon>
        <taxon>Bacillota</taxon>
        <taxon>Clostridia</taxon>
        <taxon>Eubacteriales</taxon>
        <taxon>Clostridiaceae</taxon>
        <taxon>Clostridium</taxon>
    </lineage>
</organism>
<feature type="transmembrane region" description="Helical" evidence="1">
    <location>
        <begin position="36"/>
        <end position="55"/>
    </location>
</feature>